<evidence type="ECO:0000313" key="3">
    <source>
        <dbReference type="EMBL" id="MEZ3165416.1"/>
    </source>
</evidence>
<feature type="region of interest" description="Disordered" evidence="1">
    <location>
        <begin position="1"/>
        <end position="34"/>
    </location>
</feature>
<evidence type="ECO:0000256" key="1">
    <source>
        <dbReference type="SAM" id="MobiDB-lite"/>
    </source>
</evidence>
<dbReference type="Pfam" id="PF24218">
    <property type="entry name" value="DUF7437"/>
    <property type="match status" value="1"/>
</dbReference>
<name>A0ABD5M590_9EURY</name>
<sequence length="146" mass="16573">MTESENAKYPSEIRGALEDEENNGETSATEMLQQARKWDLREMLTDTTDTDTDIKDTDTFHTVLDAADDRNDIQEFRRAHGDDKLAEALAVTIDYLNGELTRRMAATELGVSNYAGIAITNEIEEVVRERYGDDPWLDQQLRDGVE</sequence>
<feature type="domain" description="DUF7437" evidence="2">
    <location>
        <begin position="71"/>
        <end position="129"/>
    </location>
</feature>
<dbReference type="Proteomes" id="UP001567572">
    <property type="component" value="Unassembled WGS sequence"/>
</dbReference>
<proteinExistence type="predicted"/>
<dbReference type="AlphaFoldDB" id="A0ABD5M590"/>
<organism evidence="3 4">
    <name type="scientific">Halorubrum miltondacostae</name>
    <dbReference type="NCBI Taxonomy" id="3076378"/>
    <lineage>
        <taxon>Archaea</taxon>
        <taxon>Methanobacteriati</taxon>
        <taxon>Methanobacteriota</taxon>
        <taxon>Stenosarchaea group</taxon>
        <taxon>Halobacteria</taxon>
        <taxon>Halobacteriales</taxon>
        <taxon>Haloferacaceae</taxon>
        <taxon>Halorubrum</taxon>
    </lineage>
</organism>
<accession>A0ABD5M590</accession>
<keyword evidence="4" id="KW-1185">Reference proteome</keyword>
<dbReference type="RefSeq" id="WP_371163438.1">
    <property type="nucleotide sequence ID" value="NZ_JBEDNY010000007.1"/>
</dbReference>
<gene>
    <name evidence="3" type="ORF">ABNG04_16380</name>
</gene>
<evidence type="ECO:0000259" key="2">
    <source>
        <dbReference type="Pfam" id="PF24218"/>
    </source>
</evidence>
<reference evidence="3 4" key="1">
    <citation type="submission" date="2024-06" db="EMBL/GenBank/DDBJ databases">
        <title>Halorubrum miltondacostae sp. nov., a potential PHA producer isolated from an inland solar saltern in Rio Maior, Portugal.</title>
        <authorList>
            <person name="Albuquerque L."/>
            <person name="Viver T."/>
            <person name="Barroso C."/>
            <person name="Claudino R."/>
            <person name="Galvan M."/>
            <person name="Simoes G."/>
            <person name="Lobo Da Cunha A."/>
            <person name="Egas C."/>
        </authorList>
    </citation>
    <scope>NUCLEOTIDE SEQUENCE [LARGE SCALE GENOMIC DNA]</scope>
    <source>
        <strain evidence="3 4">RMP-11</strain>
    </source>
</reference>
<dbReference type="EMBL" id="JBEDNY010000007">
    <property type="protein sequence ID" value="MEZ3165416.1"/>
    <property type="molecule type" value="Genomic_DNA"/>
</dbReference>
<comment type="caution">
    <text evidence="3">The sequence shown here is derived from an EMBL/GenBank/DDBJ whole genome shotgun (WGS) entry which is preliminary data.</text>
</comment>
<protein>
    <recommendedName>
        <fullName evidence="2">DUF7437 domain-containing protein</fullName>
    </recommendedName>
</protein>
<evidence type="ECO:0000313" key="4">
    <source>
        <dbReference type="Proteomes" id="UP001567572"/>
    </source>
</evidence>
<dbReference type="InterPro" id="IPR055860">
    <property type="entry name" value="DUF7437"/>
</dbReference>